<dbReference type="EMBL" id="KP796148">
    <property type="protein sequence ID" value="AKT72918.1"/>
    <property type="molecule type" value="Genomic_DNA"/>
</dbReference>
<reference evidence="1 2" key="1">
    <citation type="journal article" date="2016" name="BMC Genomics">
        <title>A novel strain of cynomolgus macaque cytomegalovirus: implications for host-virus co-evolution.</title>
        <authorList>
            <person name="Russell J.N."/>
            <person name="Marsh A.K."/>
            <person name="Willer D.O."/>
            <person name="Ambagala A.P."/>
            <person name="Dzamba M."/>
            <person name="Chan J.K."/>
            <person name="Pilon R."/>
            <person name="Fournier J."/>
            <person name="Brudno M."/>
            <person name="Antony J.M."/>
            <person name="Sandstrom P."/>
            <person name="Evans B.J."/>
            <person name="MacDonald K.S."/>
        </authorList>
    </citation>
    <scope>NUCLEOTIDE SEQUENCE [LARGE SCALE GENOMIC DNA]</scope>
    <source>
        <strain evidence="1">Mauritius</strain>
    </source>
</reference>
<accession>A0A0K1H0D1</accession>
<name>A0A0K1H0D1_9BETA</name>
<organism evidence="1 2">
    <name type="scientific">Cynomolgus macaque cytomegalovirus strain Mauritius</name>
    <dbReference type="NCBI Taxonomy" id="1690255"/>
    <lineage>
        <taxon>Viruses</taxon>
        <taxon>Duplodnaviria</taxon>
        <taxon>Heunggongvirae</taxon>
        <taxon>Peploviricota</taxon>
        <taxon>Herviviricetes</taxon>
        <taxon>Herpesvirales</taxon>
        <taxon>Orthoherpesviridae</taxon>
        <taxon>Betaherpesvirinae</taxon>
        <taxon>Cytomegalovirus</taxon>
        <taxon>Cytomegalovirus macacinebeta3</taxon>
    </lineage>
</organism>
<gene>
    <name evidence="1" type="primary">Cy166</name>
</gene>
<evidence type="ECO:0000313" key="1">
    <source>
        <dbReference type="EMBL" id="AKT72918.1"/>
    </source>
</evidence>
<protein>
    <submittedName>
        <fullName evidence="1">Uncharacterized protein</fullName>
    </submittedName>
</protein>
<proteinExistence type="predicted"/>
<evidence type="ECO:0000313" key="2">
    <source>
        <dbReference type="Proteomes" id="UP000118435"/>
    </source>
</evidence>
<sequence length="49" mass="5827">MVLAMAISQYGYRPIWTYANMDYCLYIGYNQYWPIAILANGHIGLWPFY</sequence>
<dbReference type="Proteomes" id="UP000118435">
    <property type="component" value="Segment"/>
</dbReference>